<dbReference type="Proteomes" id="UP001432322">
    <property type="component" value="Unassembled WGS sequence"/>
</dbReference>
<gene>
    <name evidence="1" type="ORF">PFISCL1PPCAC_9174</name>
</gene>
<feature type="non-terminal residue" evidence="1">
    <location>
        <position position="267"/>
    </location>
</feature>
<protein>
    <submittedName>
        <fullName evidence="1">Uncharacterized protein</fullName>
    </submittedName>
</protein>
<reference evidence="1" key="1">
    <citation type="submission" date="2023-10" db="EMBL/GenBank/DDBJ databases">
        <title>Genome assembly of Pristionchus species.</title>
        <authorList>
            <person name="Yoshida K."/>
            <person name="Sommer R.J."/>
        </authorList>
    </citation>
    <scope>NUCLEOTIDE SEQUENCE</scope>
    <source>
        <strain evidence="1">RS5133</strain>
    </source>
</reference>
<comment type="caution">
    <text evidence="1">The sequence shown here is derived from an EMBL/GenBank/DDBJ whole genome shotgun (WGS) entry which is preliminary data.</text>
</comment>
<evidence type="ECO:0000313" key="2">
    <source>
        <dbReference type="Proteomes" id="UP001432322"/>
    </source>
</evidence>
<dbReference type="AlphaFoldDB" id="A0AAV5VIF8"/>
<sequence>VFSLMDSLEFGEGTPFEKGLWPRQASDGTIFYVKVYDNSSISVLNNGKKVTAIKSWDGEIDYFKCFDYALYIRTDANKIYTATFHPPNEIRITFIRDLEEFQGESHNCNMLLSRKINGRKVIYRACDDPKNGIIVDVEEEKLCTPVAIHRGKLIYINPNLKDKIAINLSPNIIVVKCSSVINIANDDSPLVYCCQYEMNSCSLIVLDTTTMETLTIKWPESVNNSTTNYSYLIVGVHGGEITVRRLTTTKVGDKWEETHEICKAKFP</sequence>
<proteinExistence type="predicted"/>
<feature type="non-terminal residue" evidence="1">
    <location>
        <position position="1"/>
    </location>
</feature>
<accession>A0AAV5VIF8</accession>
<organism evidence="1 2">
    <name type="scientific">Pristionchus fissidentatus</name>
    <dbReference type="NCBI Taxonomy" id="1538716"/>
    <lineage>
        <taxon>Eukaryota</taxon>
        <taxon>Metazoa</taxon>
        <taxon>Ecdysozoa</taxon>
        <taxon>Nematoda</taxon>
        <taxon>Chromadorea</taxon>
        <taxon>Rhabditida</taxon>
        <taxon>Rhabditina</taxon>
        <taxon>Diplogasteromorpha</taxon>
        <taxon>Diplogasteroidea</taxon>
        <taxon>Neodiplogasteridae</taxon>
        <taxon>Pristionchus</taxon>
    </lineage>
</organism>
<name>A0AAV5VIF8_9BILA</name>
<keyword evidence="2" id="KW-1185">Reference proteome</keyword>
<dbReference type="EMBL" id="BTSY01000003">
    <property type="protein sequence ID" value="GMT17877.1"/>
    <property type="molecule type" value="Genomic_DNA"/>
</dbReference>
<evidence type="ECO:0000313" key="1">
    <source>
        <dbReference type="EMBL" id="GMT17877.1"/>
    </source>
</evidence>